<name>A0A1C3U5F1_9HYPH</name>
<reference evidence="4" key="1">
    <citation type="submission" date="2016-08" db="EMBL/GenBank/DDBJ databases">
        <authorList>
            <person name="Varghese N."/>
            <person name="Submissions Spin"/>
        </authorList>
    </citation>
    <scope>NUCLEOTIDE SEQUENCE [LARGE SCALE GENOMIC DNA]</scope>
    <source>
        <strain evidence="4">HAMBI 2975</strain>
    </source>
</reference>
<dbReference type="InterPro" id="IPR050282">
    <property type="entry name" value="Cycloisomerase_2"/>
</dbReference>
<dbReference type="Pfam" id="PF10282">
    <property type="entry name" value="Lactonase"/>
    <property type="match status" value="1"/>
</dbReference>
<dbReference type="GO" id="GO:0006006">
    <property type="term" value="P:glucose metabolic process"/>
    <property type="evidence" value="ECO:0007669"/>
    <property type="project" value="UniProtKB-KW"/>
</dbReference>
<keyword evidence="3" id="KW-0413">Isomerase</keyword>
<keyword evidence="2" id="KW-0119">Carbohydrate metabolism</keyword>
<dbReference type="Gene3D" id="2.130.10.10">
    <property type="entry name" value="YVTN repeat-like/Quinoprotein amine dehydrogenase"/>
    <property type="match status" value="1"/>
</dbReference>
<dbReference type="InterPro" id="IPR015943">
    <property type="entry name" value="WD40/YVTN_repeat-like_dom_sf"/>
</dbReference>
<dbReference type="EMBL" id="FMAG01000001">
    <property type="protein sequence ID" value="SCB10607.1"/>
    <property type="molecule type" value="Genomic_DNA"/>
</dbReference>
<dbReference type="RefSeq" id="WP_092706781.1">
    <property type="nucleotide sequence ID" value="NZ_FMAG01000001.1"/>
</dbReference>
<sequence>MTLFAYVGCRTTRARNARGEGISVYVVDGATDAWTRIQVLATEENPSFLALHPYLDVLYSVHGDFDLVTAYRILPGSGHIVPFCKQSTHGRNPVHLAIDPTQRWLVVPNYRTDSLASLPISSNGELLALADLCELPGTLGPHRIEQDYGRPHHAPFSPSGRWIVVPEKGNDQISVARIDCETGRLEVVHRTPCRENAGPRHVVFHPKLPLAYVLNELDSTVTTYDFEDATGRMGPRDIVSALPRTYVGNSRASEIEISRDGRFLYASNRGHDSITAFDVGEDGALAIRGWEASQGRTPRFFALDPNEQYLYVANEDSDCIVQFRR</sequence>
<organism evidence="3 4">
    <name type="scientific">Rhizobium multihospitium</name>
    <dbReference type="NCBI Taxonomy" id="410764"/>
    <lineage>
        <taxon>Bacteria</taxon>
        <taxon>Pseudomonadati</taxon>
        <taxon>Pseudomonadota</taxon>
        <taxon>Alphaproteobacteria</taxon>
        <taxon>Hyphomicrobiales</taxon>
        <taxon>Rhizobiaceae</taxon>
        <taxon>Rhizobium/Agrobacterium group</taxon>
        <taxon>Rhizobium</taxon>
    </lineage>
</organism>
<comment type="similarity">
    <text evidence="1">Belongs to the cycloisomerase 2 family.</text>
</comment>
<evidence type="ECO:0000313" key="3">
    <source>
        <dbReference type="EMBL" id="SCB10607.1"/>
    </source>
</evidence>
<accession>A0A1C3U5F1</accession>
<dbReference type="Proteomes" id="UP000199101">
    <property type="component" value="Unassembled WGS sequence"/>
</dbReference>
<dbReference type="GO" id="GO:0017057">
    <property type="term" value="F:6-phosphogluconolactonase activity"/>
    <property type="evidence" value="ECO:0007669"/>
    <property type="project" value="TreeGrafter"/>
</dbReference>
<evidence type="ECO:0000256" key="1">
    <source>
        <dbReference type="ARBA" id="ARBA00005564"/>
    </source>
</evidence>
<keyword evidence="2" id="KW-0313">Glucose metabolism</keyword>
<evidence type="ECO:0000256" key="2">
    <source>
        <dbReference type="ARBA" id="ARBA00022526"/>
    </source>
</evidence>
<dbReference type="OrthoDB" id="9790815at2"/>
<dbReference type="AlphaFoldDB" id="A0A1C3U5F1"/>
<protein>
    <submittedName>
        <fullName evidence="3">6-phosphogluconolactonase, cycloisomerase 2 family</fullName>
    </submittedName>
</protein>
<dbReference type="InterPro" id="IPR011048">
    <property type="entry name" value="Haem_d1_sf"/>
</dbReference>
<dbReference type="STRING" id="410764.GA0061103_1535"/>
<evidence type="ECO:0000313" key="4">
    <source>
        <dbReference type="Proteomes" id="UP000199101"/>
    </source>
</evidence>
<dbReference type="PANTHER" id="PTHR30344:SF1">
    <property type="entry name" value="6-PHOSPHOGLUCONOLACTONASE"/>
    <property type="match status" value="1"/>
</dbReference>
<dbReference type="GO" id="GO:0016853">
    <property type="term" value="F:isomerase activity"/>
    <property type="evidence" value="ECO:0007669"/>
    <property type="project" value="UniProtKB-KW"/>
</dbReference>
<gene>
    <name evidence="3" type="ORF">GA0061103_1535</name>
</gene>
<dbReference type="PANTHER" id="PTHR30344">
    <property type="entry name" value="6-PHOSPHOGLUCONOLACTONASE-RELATED"/>
    <property type="match status" value="1"/>
</dbReference>
<proteinExistence type="inferred from homology"/>
<dbReference type="InterPro" id="IPR019405">
    <property type="entry name" value="Lactonase_7-beta_prop"/>
</dbReference>
<keyword evidence="4" id="KW-1185">Reference proteome</keyword>
<dbReference type="SUPFAM" id="SSF51004">
    <property type="entry name" value="C-terminal (heme d1) domain of cytochrome cd1-nitrite reductase"/>
    <property type="match status" value="1"/>
</dbReference>